<keyword evidence="7" id="KW-0548">Nucleotidyltransferase</keyword>
<keyword evidence="5" id="KW-0808">Transferase</keyword>
<evidence type="ECO:0000256" key="13">
    <source>
        <dbReference type="SAM" id="MobiDB-lite"/>
    </source>
</evidence>
<sequence length="389" mass="44588">MADIIPLTIRCHRAISRSNHILLPITLIHHMTHTTTGPTPPSPTTTITTRNYHQNNNHHNHNHHNHNPPPTKPTMANSKYEYTRNFETPHPLLLNTYIILRLDGRSFTNFTQTHNFQKPNDPRALHLMNASATATLRTLPDITVAFGVSDEFSFLLPRECALFDRREDKLISTVVSTFTGWYVFLWPKYFGGGEGEGEEEKPLLAPPSFDCRAVCYPSMGNVRDYFAWRQVDTHINNLYNTAFWALVLKGGLSRREADAELRGTFSADKNEILFSRFGINYNNEPEMYRKGSVVYRDYRTLEDEDEDATAKATATATAPAEPSTSTEPPERNEQREEEQQTTAVPKFKSKTQREKEKKRARKAKIVTEHVDIIGDEFWKERPWLLGSGN</sequence>
<keyword evidence="6" id="KW-0819">tRNA processing</keyword>
<dbReference type="AlphaFoldDB" id="A0A2T6ZXU9"/>
<dbReference type="Pfam" id="PF14413">
    <property type="entry name" value="Thg1C"/>
    <property type="match status" value="1"/>
</dbReference>
<comment type="caution">
    <text evidence="16">The sequence shown here is derived from an EMBL/GenBank/DDBJ whole genome shotgun (WGS) entry which is preliminary data.</text>
</comment>
<evidence type="ECO:0000256" key="12">
    <source>
        <dbReference type="ARBA" id="ARBA00032480"/>
    </source>
</evidence>
<evidence type="ECO:0000256" key="5">
    <source>
        <dbReference type="ARBA" id="ARBA00022679"/>
    </source>
</evidence>
<evidence type="ECO:0000256" key="7">
    <source>
        <dbReference type="ARBA" id="ARBA00022695"/>
    </source>
</evidence>
<name>A0A2T6ZXU9_TUBBO</name>
<dbReference type="InterPro" id="IPR007537">
    <property type="entry name" value="tRNAHis_GuaTrfase_Thg1"/>
</dbReference>
<evidence type="ECO:0000256" key="10">
    <source>
        <dbReference type="ARBA" id="ARBA00022842"/>
    </source>
</evidence>
<feature type="domain" description="tRNAHis guanylyltransferase catalytic" evidence="14">
    <location>
        <begin position="80"/>
        <end position="217"/>
    </location>
</feature>
<evidence type="ECO:0000313" key="16">
    <source>
        <dbReference type="EMBL" id="PUU80322.1"/>
    </source>
</evidence>
<gene>
    <name evidence="16" type="ORF">B9Z19DRAFT_975396</name>
</gene>
<dbReference type="Proteomes" id="UP000244722">
    <property type="component" value="Unassembled WGS sequence"/>
</dbReference>
<keyword evidence="9" id="KW-0547">Nucleotide-binding</keyword>
<comment type="similarity">
    <text evidence="2">Belongs to the tRNA(His) guanylyltransferase family.</text>
</comment>
<dbReference type="InterPro" id="IPR038469">
    <property type="entry name" value="tRNAHis_GuaTrfase_Thg1_sf"/>
</dbReference>
<proteinExistence type="inferred from homology"/>
<dbReference type="GO" id="GO:0006400">
    <property type="term" value="P:tRNA modification"/>
    <property type="evidence" value="ECO:0007669"/>
    <property type="project" value="InterPro"/>
</dbReference>
<dbReference type="GO" id="GO:0008193">
    <property type="term" value="F:tRNA guanylyltransferase activity"/>
    <property type="evidence" value="ECO:0007669"/>
    <property type="project" value="UniProtKB-EC"/>
</dbReference>
<dbReference type="STRING" id="42251.A0A2T6ZXU9"/>
<dbReference type="EC" id="2.7.7.79" evidence="3"/>
<evidence type="ECO:0000256" key="3">
    <source>
        <dbReference type="ARBA" id="ARBA00012511"/>
    </source>
</evidence>
<dbReference type="Gene3D" id="3.30.70.3000">
    <property type="match status" value="1"/>
</dbReference>
<feature type="region of interest" description="Disordered" evidence="13">
    <location>
        <begin position="304"/>
        <end position="362"/>
    </location>
</feature>
<evidence type="ECO:0000313" key="17">
    <source>
        <dbReference type="Proteomes" id="UP000244722"/>
    </source>
</evidence>
<evidence type="ECO:0000256" key="4">
    <source>
        <dbReference type="ARBA" id="ARBA00015443"/>
    </source>
</evidence>
<dbReference type="Pfam" id="PF04446">
    <property type="entry name" value="Thg1"/>
    <property type="match status" value="1"/>
</dbReference>
<evidence type="ECO:0000256" key="11">
    <source>
        <dbReference type="ARBA" id="ARBA00023134"/>
    </source>
</evidence>
<keyword evidence="8" id="KW-0479">Metal-binding</keyword>
<feature type="compositionally biased region" description="Low complexity" evidence="13">
    <location>
        <begin position="44"/>
        <end position="55"/>
    </location>
</feature>
<dbReference type="GO" id="GO:0000287">
    <property type="term" value="F:magnesium ion binding"/>
    <property type="evidence" value="ECO:0007669"/>
    <property type="project" value="InterPro"/>
</dbReference>
<evidence type="ECO:0000259" key="15">
    <source>
        <dbReference type="Pfam" id="PF14413"/>
    </source>
</evidence>
<dbReference type="InterPro" id="IPR024956">
    <property type="entry name" value="tRNAHis_GuaTrfase_cat"/>
</dbReference>
<feature type="region of interest" description="Disordered" evidence="13">
    <location>
        <begin position="34"/>
        <end position="73"/>
    </location>
</feature>
<dbReference type="PANTHER" id="PTHR12729">
    <property type="entry name" value="TRNA(HIS) GUANYLYLTRANSFERASE-RELATED"/>
    <property type="match status" value="1"/>
</dbReference>
<feature type="compositionally biased region" description="Basic residues" evidence="13">
    <location>
        <begin position="56"/>
        <end position="66"/>
    </location>
</feature>
<reference evidence="16 17" key="1">
    <citation type="submission" date="2017-04" db="EMBL/GenBank/DDBJ databases">
        <title>Draft genome sequence of Tuber borchii Vittad., a whitish edible truffle.</title>
        <authorList>
            <consortium name="DOE Joint Genome Institute"/>
            <person name="Murat C."/>
            <person name="Kuo A."/>
            <person name="Barry K.W."/>
            <person name="Clum A."/>
            <person name="Dockter R.B."/>
            <person name="Fauchery L."/>
            <person name="Iotti M."/>
            <person name="Kohler A."/>
            <person name="Labutti K."/>
            <person name="Lindquist E.A."/>
            <person name="Lipzen A."/>
            <person name="Ohm R.A."/>
            <person name="Wang M."/>
            <person name="Grigoriev I.V."/>
            <person name="Zambonelli A."/>
            <person name="Martin F.M."/>
        </authorList>
    </citation>
    <scope>NUCLEOTIDE SEQUENCE [LARGE SCALE GENOMIC DNA]</scope>
    <source>
        <strain evidence="16 17">Tbo3840</strain>
    </source>
</reference>
<comment type="cofactor">
    <cofactor evidence="1">
        <name>Mg(2+)</name>
        <dbReference type="ChEBI" id="CHEBI:18420"/>
    </cofactor>
</comment>
<evidence type="ECO:0000259" key="14">
    <source>
        <dbReference type="Pfam" id="PF04446"/>
    </source>
</evidence>
<organism evidence="16 17">
    <name type="scientific">Tuber borchii</name>
    <name type="common">White truffle</name>
    <dbReference type="NCBI Taxonomy" id="42251"/>
    <lineage>
        <taxon>Eukaryota</taxon>
        <taxon>Fungi</taxon>
        <taxon>Dikarya</taxon>
        <taxon>Ascomycota</taxon>
        <taxon>Pezizomycotina</taxon>
        <taxon>Pezizomycetes</taxon>
        <taxon>Pezizales</taxon>
        <taxon>Tuberaceae</taxon>
        <taxon>Tuber</taxon>
    </lineage>
</organism>
<keyword evidence="11" id="KW-0342">GTP-binding</keyword>
<protein>
    <recommendedName>
        <fullName evidence="4">tRNA(His) guanylyltransferase</fullName>
        <ecNumber evidence="3">2.7.7.79</ecNumber>
    </recommendedName>
    <alternativeName>
        <fullName evidence="12">tRNA-histidine guanylyltransferase</fullName>
    </alternativeName>
</protein>
<evidence type="ECO:0000256" key="9">
    <source>
        <dbReference type="ARBA" id="ARBA00022741"/>
    </source>
</evidence>
<feature type="compositionally biased region" description="Low complexity" evidence="13">
    <location>
        <begin position="310"/>
        <end position="327"/>
    </location>
</feature>
<feature type="compositionally biased region" description="Basic and acidic residues" evidence="13">
    <location>
        <begin position="328"/>
        <end position="338"/>
    </location>
</feature>
<dbReference type="EMBL" id="NESQ01000068">
    <property type="protein sequence ID" value="PUU80322.1"/>
    <property type="molecule type" value="Genomic_DNA"/>
</dbReference>
<keyword evidence="10" id="KW-0460">Magnesium</keyword>
<evidence type="ECO:0000256" key="6">
    <source>
        <dbReference type="ARBA" id="ARBA00022694"/>
    </source>
</evidence>
<evidence type="ECO:0000256" key="1">
    <source>
        <dbReference type="ARBA" id="ARBA00001946"/>
    </source>
</evidence>
<dbReference type="OrthoDB" id="62560at2759"/>
<feature type="domain" description="Thg1 C-terminal" evidence="15">
    <location>
        <begin position="221"/>
        <end position="374"/>
    </location>
</feature>
<evidence type="ECO:0000256" key="8">
    <source>
        <dbReference type="ARBA" id="ARBA00022723"/>
    </source>
</evidence>
<evidence type="ECO:0000256" key="2">
    <source>
        <dbReference type="ARBA" id="ARBA00010113"/>
    </source>
</evidence>
<accession>A0A2T6ZXU9</accession>
<keyword evidence="17" id="KW-1185">Reference proteome</keyword>
<dbReference type="InterPro" id="IPR025845">
    <property type="entry name" value="Thg1_C_dom"/>
</dbReference>
<dbReference type="PANTHER" id="PTHR12729:SF6">
    <property type="entry name" value="TRNA(HIS) GUANYLYLTRANSFERASE-RELATED"/>
    <property type="match status" value="1"/>
</dbReference>
<dbReference type="GO" id="GO:0005525">
    <property type="term" value="F:GTP binding"/>
    <property type="evidence" value="ECO:0007669"/>
    <property type="project" value="UniProtKB-KW"/>
</dbReference>